<gene>
    <name evidence="1" type="ORF">AVEN_150669_1</name>
    <name evidence="2" type="ORF">AVEN_208919_1</name>
</gene>
<evidence type="ECO:0000313" key="1">
    <source>
        <dbReference type="EMBL" id="GBM05027.1"/>
    </source>
</evidence>
<organism evidence="2 3">
    <name type="scientific">Araneus ventricosus</name>
    <name type="common">Orbweaver spider</name>
    <name type="synonym">Epeira ventricosa</name>
    <dbReference type="NCBI Taxonomy" id="182803"/>
    <lineage>
        <taxon>Eukaryota</taxon>
        <taxon>Metazoa</taxon>
        <taxon>Ecdysozoa</taxon>
        <taxon>Arthropoda</taxon>
        <taxon>Chelicerata</taxon>
        <taxon>Arachnida</taxon>
        <taxon>Araneae</taxon>
        <taxon>Araneomorphae</taxon>
        <taxon>Entelegynae</taxon>
        <taxon>Araneoidea</taxon>
        <taxon>Araneidae</taxon>
        <taxon>Araneus</taxon>
    </lineage>
</organism>
<evidence type="ECO:0000313" key="3">
    <source>
        <dbReference type="Proteomes" id="UP000499080"/>
    </source>
</evidence>
<comment type="caution">
    <text evidence="2">The sequence shown here is derived from an EMBL/GenBank/DDBJ whole genome shotgun (WGS) entry which is preliminary data.</text>
</comment>
<dbReference type="EMBL" id="BGPR01163629">
    <property type="protein sequence ID" value="GBM05059.1"/>
    <property type="molecule type" value="Genomic_DNA"/>
</dbReference>
<dbReference type="AlphaFoldDB" id="A0A4Y2CLL2"/>
<proteinExistence type="predicted"/>
<name>A0A4Y2CLL2_ARAVE</name>
<reference evidence="2 3" key="1">
    <citation type="journal article" date="2019" name="Sci. Rep.">
        <title>Orb-weaving spider Araneus ventricosus genome elucidates the spidroin gene catalogue.</title>
        <authorList>
            <person name="Kono N."/>
            <person name="Nakamura H."/>
            <person name="Ohtoshi R."/>
            <person name="Moran D.A.P."/>
            <person name="Shinohara A."/>
            <person name="Yoshida Y."/>
            <person name="Fujiwara M."/>
            <person name="Mori M."/>
            <person name="Tomita M."/>
            <person name="Arakawa K."/>
        </authorList>
    </citation>
    <scope>NUCLEOTIDE SEQUENCE [LARGE SCALE GENOMIC DNA]</scope>
</reference>
<dbReference type="Proteomes" id="UP000499080">
    <property type="component" value="Unassembled WGS sequence"/>
</dbReference>
<keyword evidence="3" id="KW-1185">Reference proteome</keyword>
<evidence type="ECO:0000313" key="2">
    <source>
        <dbReference type="EMBL" id="GBM05059.1"/>
    </source>
</evidence>
<dbReference type="EMBL" id="BGPR01163620">
    <property type="protein sequence ID" value="GBM05027.1"/>
    <property type="molecule type" value="Genomic_DNA"/>
</dbReference>
<sequence>MPGMRQIFTAIPHQNGSAMTSENYRGVERKVGYSTCPNIHLDCRDINAKELGVSMYGWMGMTWVAWFTRPMEARNRRDW</sequence>
<accession>A0A4Y2CLL2</accession>
<protein>
    <submittedName>
        <fullName evidence="2">Uncharacterized protein</fullName>
    </submittedName>
</protein>